<dbReference type="AlphaFoldDB" id="A0AAN8K880"/>
<proteinExistence type="predicted"/>
<keyword evidence="1" id="KW-0732">Signal</keyword>
<reference evidence="2 3" key="1">
    <citation type="submission" date="2024-01" db="EMBL/GenBank/DDBJ databases">
        <title>The genome of the rayed Mediterranean limpet Patella caerulea (Linnaeus, 1758).</title>
        <authorList>
            <person name="Anh-Thu Weber A."/>
            <person name="Halstead-Nussloch G."/>
        </authorList>
    </citation>
    <scope>NUCLEOTIDE SEQUENCE [LARGE SCALE GENOMIC DNA]</scope>
    <source>
        <strain evidence="2">AATW-2023a</strain>
        <tissue evidence="2">Whole specimen</tissue>
    </source>
</reference>
<organism evidence="2 3">
    <name type="scientific">Patella caerulea</name>
    <name type="common">Rayed Mediterranean limpet</name>
    <dbReference type="NCBI Taxonomy" id="87958"/>
    <lineage>
        <taxon>Eukaryota</taxon>
        <taxon>Metazoa</taxon>
        <taxon>Spiralia</taxon>
        <taxon>Lophotrochozoa</taxon>
        <taxon>Mollusca</taxon>
        <taxon>Gastropoda</taxon>
        <taxon>Patellogastropoda</taxon>
        <taxon>Patelloidea</taxon>
        <taxon>Patellidae</taxon>
        <taxon>Patella</taxon>
    </lineage>
</organism>
<dbReference type="Proteomes" id="UP001347796">
    <property type="component" value="Unassembled WGS sequence"/>
</dbReference>
<protein>
    <submittedName>
        <fullName evidence="2">Uncharacterized protein</fullName>
    </submittedName>
</protein>
<comment type="caution">
    <text evidence="2">The sequence shown here is derived from an EMBL/GenBank/DDBJ whole genome shotgun (WGS) entry which is preliminary data.</text>
</comment>
<keyword evidence="3" id="KW-1185">Reference proteome</keyword>
<name>A0AAN8K880_PATCE</name>
<sequence>MKLEFIIVGLMFAASVNSQDFDICQTQNPAYGCYITASQKIAAANQNLVLYCTAVKEYIECSEEVACNCTLGNDRLILQEITTYVELFDINGCPAALGQDLVTDPGINCAGQVGNGSDTDAVLRILAYDSLPQAILLEQNCTGVQKCYKELSDAASTALYNKDLRAFCVAFEGFLPCFENRTCECGEKTNNEFLKAVGDTRYTYNFYCTLITGGVFYKDGIQCAGEAPVSVCEEQNPIFDCFTTFQSDVSGNLGNNGVVCPAFRNYVNCTEGVACLCGLRTSVNILQEITIAHARYDSSGCEAVSGKFDRVPGIQCPAGSSSNGSSTDEILTSLGLLEATATLANIARCPASEACYRQYDVAAAKALHEKDNEASCQADSKYIQCWEQALCTCQLYYNRGYQEWLVGFKSYHLRLCPADVTINATYTCDVCQQTNPIGECYKTFEDAALPNFQNKAVVCPAYRNYVNCTEGVACLCGLKTSTIILQGITFAHGNYNDIGCEAVSGKLERVAGIKCPAGYPSSGNSSDEILTTIGLLDAPIVIGHIVECPASEECYKKADNTTAKALYEKDAPALCQSQSDFIHCWEQALCKCNRYTDTEYQNWLIQQKNIHLQLCRADTSITVTYQCDSSAMVSVSVLTVLLFSLATFLF</sequence>
<feature type="chain" id="PRO_5042943631" evidence="1">
    <location>
        <begin position="19"/>
        <end position="650"/>
    </location>
</feature>
<evidence type="ECO:0000313" key="3">
    <source>
        <dbReference type="Proteomes" id="UP001347796"/>
    </source>
</evidence>
<evidence type="ECO:0000256" key="1">
    <source>
        <dbReference type="SAM" id="SignalP"/>
    </source>
</evidence>
<evidence type="ECO:0000313" key="2">
    <source>
        <dbReference type="EMBL" id="KAK6192076.1"/>
    </source>
</evidence>
<accession>A0AAN8K880</accession>
<dbReference type="EMBL" id="JAZGQO010000002">
    <property type="protein sequence ID" value="KAK6192076.1"/>
    <property type="molecule type" value="Genomic_DNA"/>
</dbReference>
<gene>
    <name evidence="2" type="ORF">SNE40_003620</name>
</gene>
<feature type="signal peptide" evidence="1">
    <location>
        <begin position="1"/>
        <end position="18"/>
    </location>
</feature>